<proteinExistence type="predicted"/>
<sequence length="104" mass="11703">MSLRYSVVPNQWRLGLTLLSNPDSLGLASRICIIFVSQTKVWHERFDANEMDQDSSKEQCVAAATDFIDFADSRGLKYSMQAKIPTMHVDVNVPAKQVEKEAVN</sequence>
<evidence type="ECO:0000313" key="1">
    <source>
        <dbReference type="EMBL" id="PNT55887.1"/>
    </source>
</evidence>
<accession>B9GHL7</accession>
<keyword evidence="2" id="KW-1185">Reference proteome</keyword>
<dbReference type="Proteomes" id="UP000006729">
    <property type="component" value="Chromosome 1"/>
</dbReference>
<dbReference type="InParanoid" id="B9GHL7"/>
<organism evidence="1 2">
    <name type="scientific">Populus trichocarpa</name>
    <name type="common">Western balsam poplar</name>
    <name type="synonym">Populus balsamifera subsp. trichocarpa</name>
    <dbReference type="NCBI Taxonomy" id="3694"/>
    <lineage>
        <taxon>Eukaryota</taxon>
        <taxon>Viridiplantae</taxon>
        <taxon>Streptophyta</taxon>
        <taxon>Embryophyta</taxon>
        <taxon>Tracheophyta</taxon>
        <taxon>Spermatophyta</taxon>
        <taxon>Magnoliopsida</taxon>
        <taxon>eudicotyledons</taxon>
        <taxon>Gunneridae</taxon>
        <taxon>Pentapetalae</taxon>
        <taxon>rosids</taxon>
        <taxon>fabids</taxon>
        <taxon>Malpighiales</taxon>
        <taxon>Salicaceae</taxon>
        <taxon>Saliceae</taxon>
        <taxon>Populus</taxon>
    </lineage>
</organism>
<reference evidence="1 2" key="1">
    <citation type="journal article" date="2006" name="Science">
        <title>The genome of black cottonwood, Populus trichocarpa (Torr. &amp; Gray).</title>
        <authorList>
            <person name="Tuskan G.A."/>
            <person name="Difazio S."/>
            <person name="Jansson S."/>
            <person name="Bohlmann J."/>
            <person name="Grigoriev I."/>
            <person name="Hellsten U."/>
            <person name="Putnam N."/>
            <person name="Ralph S."/>
            <person name="Rombauts S."/>
            <person name="Salamov A."/>
            <person name="Schein J."/>
            <person name="Sterck L."/>
            <person name="Aerts A."/>
            <person name="Bhalerao R.R."/>
            <person name="Bhalerao R.P."/>
            <person name="Blaudez D."/>
            <person name="Boerjan W."/>
            <person name="Brun A."/>
            <person name="Brunner A."/>
            <person name="Busov V."/>
            <person name="Campbell M."/>
            <person name="Carlson J."/>
            <person name="Chalot M."/>
            <person name="Chapman J."/>
            <person name="Chen G.L."/>
            <person name="Cooper D."/>
            <person name="Coutinho P.M."/>
            <person name="Couturier J."/>
            <person name="Covert S."/>
            <person name="Cronk Q."/>
            <person name="Cunningham R."/>
            <person name="Davis J."/>
            <person name="Degroeve S."/>
            <person name="Dejardin A."/>
            <person name="Depamphilis C."/>
            <person name="Detter J."/>
            <person name="Dirks B."/>
            <person name="Dubchak I."/>
            <person name="Duplessis S."/>
            <person name="Ehlting J."/>
            <person name="Ellis B."/>
            <person name="Gendler K."/>
            <person name="Goodstein D."/>
            <person name="Gribskov M."/>
            <person name="Grimwood J."/>
            <person name="Groover A."/>
            <person name="Gunter L."/>
            <person name="Hamberger B."/>
            <person name="Heinze B."/>
            <person name="Helariutta Y."/>
            <person name="Henrissat B."/>
            <person name="Holligan D."/>
            <person name="Holt R."/>
            <person name="Huang W."/>
            <person name="Islam-Faridi N."/>
            <person name="Jones S."/>
            <person name="Jones-Rhoades M."/>
            <person name="Jorgensen R."/>
            <person name="Joshi C."/>
            <person name="Kangasjarvi J."/>
            <person name="Karlsson J."/>
            <person name="Kelleher C."/>
            <person name="Kirkpatrick R."/>
            <person name="Kirst M."/>
            <person name="Kohler A."/>
            <person name="Kalluri U."/>
            <person name="Larimer F."/>
            <person name="Leebens-Mack J."/>
            <person name="Leple J.C."/>
            <person name="Locascio P."/>
            <person name="Lou Y."/>
            <person name="Lucas S."/>
            <person name="Martin F."/>
            <person name="Montanini B."/>
            <person name="Napoli C."/>
            <person name="Nelson D.R."/>
            <person name="Nelson C."/>
            <person name="Nieminen K."/>
            <person name="Nilsson O."/>
            <person name="Pereda V."/>
            <person name="Peter G."/>
            <person name="Philippe R."/>
            <person name="Pilate G."/>
            <person name="Poliakov A."/>
            <person name="Razumovskaya J."/>
            <person name="Richardson P."/>
            <person name="Rinaldi C."/>
            <person name="Ritland K."/>
            <person name="Rouze P."/>
            <person name="Ryaboy D."/>
            <person name="Schmutz J."/>
            <person name="Schrader J."/>
            <person name="Segerman B."/>
            <person name="Shin H."/>
            <person name="Siddiqui A."/>
            <person name="Sterky F."/>
            <person name="Terry A."/>
            <person name="Tsai C.J."/>
            <person name="Uberbacher E."/>
            <person name="Unneberg P."/>
            <person name="Vahala J."/>
            <person name="Wall K."/>
            <person name="Wessler S."/>
            <person name="Yang G."/>
            <person name="Yin T."/>
            <person name="Douglas C."/>
            <person name="Marra M."/>
            <person name="Sandberg G."/>
            <person name="Van de Peer Y."/>
            <person name="Rokhsar D."/>
        </authorList>
    </citation>
    <scope>NUCLEOTIDE SEQUENCE [LARGE SCALE GENOMIC DNA]</scope>
    <source>
        <strain evidence="2">cv. Nisqually</strain>
    </source>
</reference>
<protein>
    <submittedName>
        <fullName evidence="1">Uncharacterized protein</fullName>
    </submittedName>
</protein>
<dbReference type="HOGENOM" id="CLU_2254754_0_0_1"/>
<dbReference type="EMBL" id="CM009290">
    <property type="protein sequence ID" value="PNT55887.1"/>
    <property type="molecule type" value="Genomic_DNA"/>
</dbReference>
<evidence type="ECO:0000313" key="2">
    <source>
        <dbReference type="Proteomes" id="UP000006729"/>
    </source>
</evidence>
<name>B9GHL7_POPTR</name>
<dbReference type="AlphaFoldDB" id="B9GHL7"/>
<gene>
    <name evidence="1" type="ORF">POPTR_001G215600</name>
</gene>